<organism evidence="1">
    <name type="scientific">marine sediment metagenome</name>
    <dbReference type="NCBI Taxonomy" id="412755"/>
    <lineage>
        <taxon>unclassified sequences</taxon>
        <taxon>metagenomes</taxon>
        <taxon>ecological metagenomes</taxon>
    </lineage>
</organism>
<protein>
    <submittedName>
        <fullName evidence="1">Uncharacterized protein</fullName>
    </submittedName>
</protein>
<comment type="caution">
    <text evidence="1">The sequence shown here is derived from an EMBL/GenBank/DDBJ whole genome shotgun (WGS) entry which is preliminary data.</text>
</comment>
<dbReference type="AlphaFoldDB" id="X1N1Q5"/>
<accession>X1N1Q5</accession>
<feature type="non-terminal residue" evidence="1">
    <location>
        <position position="119"/>
    </location>
</feature>
<evidence type="ECO:0000313" key="1">
    <source>
        <dbReference type="EMBL" id="GAI12509.1"/>
    </source>
</evidence>
<reference evidence="1" key="1">
    <citation type="journal article" date="2014" name="Front. Microbiol.">
        <title>High frequency of phylogenetically diverse reductive dehalogenase-homologous genes in deep subseafloor sedimentary metagenomes.</title>
        <authorList>
            <person name="Kawai M."/>
            <person name="Futagami T."/>
            <person name="Toyoda A."/>
            <person name="Takaki Y."/>
            <person name="Nishi S."/>
            <person name="Hori S."/>
            <person name="Arai W."/>
            <person name="Tsubouchi T."/>
            <person name="Morono Y."/>
            <person name="Uchiyama I."/>
            <person name="Ito T."/>
            <person name="Fujiyama A."/>
            <person name="Inagaki F."/>
            <person name="Takami H."/>
        </authorList>
    </citation>
    <scope>NUCLEOTIDE SEQUENCE</scope>
    <source>
        <strain evidence="1">Expedition CK06-06</strain>
    </source>
</reference>
<name>X1N1Q5_9ZZZZ</name>
<proteinExistence type="predicted"/>
<gene>
    <name evidence="1" type="ORF">S06H3_22206</name>
</gene>
<sequence length="119" mass="13953">MKVFEEIKDGLFKINPGYRTKRVMMEVAKVSAPKFAKDAQKYGDWCVIPHCDICNEIYSHYYVTEKVWKESKLTGWVCLECLSNHLKRPLKKKDFVNVFGNLFEVETSAKELDRKIDTL</sequence>
<dbReference type="EMBL" id="BARV01011816">
    <property type="protein sequence ID" value="GAI12509.1"/>
    <property type="molecule type" value="Genomic_DNA"/>
</dbReference>